<sequence length="338" mass="40025">MKNWVETTYKMNIDEISTYNFPKNEYFGLKIIENNVKYEFIIKISSESKGLLCLGPGVIDQKTKSIPRFQRYRWKDDFEESVIYYFDPTLYLDPKLGACWCMGTKDDWYLEKISKIIEKIVYNGKIKNENILFYGTSMGGFVSAMLSTMIKGSSALVGNFQYSIFKVHAKKYLNDVKEVCFQNLDDKTLLEKYEYRFNLIKMFKKENYVPPIIYYVNANSKADILLQCIPFIKGLEKLDYSDNDVEIIIYHDQNGHQSRISYEEAYPLIQMVLKRKIYRYYNRSSFPDKRIEALSKENHTLKLELEKIKSQNNTQKKTKKNNNIIKKIKENLLFIKNL</sequence>
<reference evidence="1" key="1">
    <citation type="submission" date="2019-06" db="EMBL/GenBank/DDBJ databases">
        <title>Complete genome sequence of Methanobrevibacter arboriphilus strain SA.</title>
        <authorList>
            <person name="Asakawa S."/>
        </authorList>
    </citation>
    <scope>NUCLEOTIDE SEQUENCE</scope>
    <source>
        <strain evidence="1">SA</strain>
    </source>
</reference>
<organism evidence="1 2">
    <name type="scientific">Methanobrevibacter arboriphilus</name>
    <dbReference type="NCBI Taxonomy" id="39441"/>
    <lineage>
        <taxon>Archaea</taxon>
        <taxon>Methanobacteriati</taxon>
        <taxon>Methanobacteriota</taxon>
        <taxon>Methanomada group</taxon>
        <taxon>Methanobacteria</taxon>
        <taxon>Methanobacteriales</taxon>
        <taxon>Methanobacteriaceae</taxon>
        <taxon>Methanobrevibacter</taxon>
    </lineage>
</organism>
<proteinExistence type="predicted"/>
<gene>
    <name evidence="1" type="ORF">MarbSA_12400</name>
</gene>
<protein>
    <submittedName>
        <fullName evidence="1">Uncharacterized protein</fullName>
    </submittedName>
</protein>
<accession>A0ACA8R3X0</accession>
<dbReference type="Proteomes" id="UP000825015">
    <property type="component" value="Chromosome"/>
</dbReference>
<keyword evidence="2" id="KW-1185">Reference proteome</keyword>
<name>A0ACA8R3X0_METAZ</name>
<evidence type="ECO:0000313" key="1">
    <source>
        <dbReference type="EMBL" id="BBL62200.1"/>
    </source>
</evidence>
<dbReference type="EMBL" id="AP019779">
    <property type="protein sequence ID" value="BBL62200.1"/>
    <property type="molecule type" value="Genomic_DNA"/>
</dbReference>
<evidence type="ECO:0000313" key="2">
    <source>
        <dbReference type="Proteomes" id="UP000825015"/>
    </source>
</evidence>